<proteinExistence type="predicted"/>
<accession>A0A6C0Y1Z8</accession>
<organism evidence="9 10">
    <name type="scientific">Acinetobacter indicus</name>
    <dbReference type="NCBI Taxonomy" id="756892"/>
    <lineage>
        <taxon>Bacteria</taxon>
        <taxon>Pseudomonadati</taxon>
        <taxon>Pseudomonadota</taxon>
        <taxon>Gammaproteobacteria</taxon>
        <taxon>Moraxellales</taxon>
        <taxon>Moraxellaceae</taxon>
        <taxon>Acinetobacter</taxon>
    </lineage>
</organism>
<evidence type="ECO:0000313" key="9">
    <source>
        <dbReference type="EMBL" id="QIC70237.1"/>
    </source>
</evidence>
<dbReference type="CDD" id="cd14014">
    <property type="entry name" value="STKc_PknB_like"/>
    <property type="match status" value="1"/>
</dbReference>
<dbReference type="GO" id="GO:0005524">
    <property type="term" value="F:ATP binding"/>
    <property type="evidence" value="ECO:0007669"/>
    <property type="project" value="UniProtKB-KW"/>
</dbReference>
<dbReference type="InterPro" id="IPR001932">
    <property type="entry name" value="PPM-type_phosphatase-like_dom"/>
</dbReference>
<reference evidence="9 10" key="1">
    <citation type="submission" date="2019-09" db="EMBL/GenBank/DDBJ databases">
        <title>Non-baumannii Acinetobacter spp. carrying blaNDM-1 isolated in China.</title>
        <authorList>
            <person name="Cui C."/>
            <person name="Chen C."/>
            <person name="Sun J."/>
            <person name="Liu Y."/>
        </authorList>
    </citation>
    <scope>NUCLEOTIDE SEQUENCE [LARGE SCALE GENOMIC DNA]</scope>
    <source>
        <strain evidence="9 10">B18</strain>
    </source>
</reference>
<dbReference type="GO" id="GO:0004674">
    <property type="term" value="F:protein serine/threonine kinase activity"/>
    <property type="evidence" value="ECO:0007669"/>
    <property type="project" value="UniProtKB-KW"/>
</dbReference>
<keyword evidence="3" id="KW-0547">Nucleotide-binding</keyword>
<keyword evidence="5" id="KW-0067">ATP-binding</keyword>
<feature type="transmembrane region" description="Helical" evidence="6">
    <location>
        <begin position="562"/>
        <end position="582"/>
    </location>
</feature>
<sequence length="584" mass="66738">MSTLPSSHQTSLQIRLGQYSAAGRKESNQDFHGAAVPEGYLAQQKGIACAIADGISSSNVSHIASETTVSSFLADYFSTPDSWSVKTSVDRVIRATNSWLYAQTQQSQGRVDKDRGYVCTFSALVFKHETVHLFHIGDARIYRLREQQLEQLSVDHRVWLSSRESYLSRALGVAQKVEMDYLSLPLAQDDIFLLMTDGVYEYLSDSQIIDALHDSETLDLDQVAEMLVHLADAQGSPDNLTLQIVQVQQLPQQAQSQFQPRRNQLSLAPDLSIGQQFEGYRIQNVLHQNHRSRLYLAWDETRQQQLVIKIPSLDLTQDAQALERFLLEEWVAKRIQHPQVLAAYPHQRSKSYYFQTYEYLSGQTLNTWLHQQRKPIALETAIQITEQIIKGLQAFHRLDMLHQDIRPENIMLNAQLELKLIDFGATLVKGISEFQPQHAAALGTLAFMAPEYFCSRPVSTRSDQFSLAVVLYYVLSKQLPYGTELARCQTLKQLKTVRYHSILEYRPDIPVWIDGALHKALALMPNERYEVLSEFLYDLKHPNRYFLKPVQSSLLDKNPVRFWQAVSAMLFLCLLLSLALMFSV</sequence>
<dbReference type="SUPFAM" id="SSF81606">
    <property type="entry name" value="PP2C-like"/>
    <property type="match status" value="1"/>
</dbReference>
<dbReference type="Gene3D" id="1.10.510.10">
    <property type="entry name" value="Transferase(Phosphotransferase) domain 1"/>
    <property type="match status" value="1"/>
</dbReference>
<dbReference type="SUPFAM" id="SSF56112">
    <property type="entry name" value="Protein kinase-like (PK-like)"/>
    <property type="match status" value="1"/>
</dbReference>
<dbReference type="InterPro" id="IPR036457">
    <property type="entry name" value="PPM-type-like_dom_sf"/>
</dbReference>
<dbReference type="PROSITE" id="PS00109">
    <property type="entry name" value="PROTEIN_KINASE_TYR"/>
    <property type="match status" value="1"/>
</dbReference>
<keyword evidence="2" id="KW-0808">Transferase</keyword>
<dbReference type="RefSeq" id="WP_163145804.1">
    <property type="nucleotide sequence ID" value="NZ_CP044455.1"/>
</dbReference>
<keyword evidence="1" id="KW-0723">Serine/threonine-protein kinase</keyword>
<evidence type="ECO:0000313" key="10">
    <source>
        <dbReference type="Proteomes" id="UP000503440"/>
    </source>
</evidence>
<dbReference type="Pfam" id="PF00069">
    <property type="entry name" value="Pkinase"/>
    <property type="match status" value="1"/>
</dbReference>
<feature type="domain" description="PPM-type phosphatase" evidence="8">
    <location>
        <begin position="15"/>
        <end position="247"/>
    </location>
</feature>
<dbReference type="InterPro" id="IPR011009">
    <property type="entry name" value="Kinase-like_dom_sf"/>
</dbReference>
<dbReference type="PROSITE" id="PS50011">
    <property type="entry name" value="PROTEIN_KINASE_DOM"/>
    <property type="match status" value="1"/>
</dbReference>
<evidence type="ECO:0000256" key="1">
    <source>
        <dbReference type="ARBA" id="ARBA00022527"/>
    </source>
</evidence>
<evidence type="ECO:0000256" key="3">
    <source>
        <dbReference type="ARBA" id="ARBA00022741"/>
    </source>
</evidence>
<keyword evidence="4 9" id="KW-0418">Kinase</keyword>
<evidence type="ECO:0000259" key="7">
    <source>
        <dbReference type="PROSITE" id="PS50011"/>
    </source>
</evidence>
<dbReference type="PROSITE" id="PS51746">
    <property type="entry name" value="PPM_2"/>
    <property type="match status" value="1"/>
</dbReference>
<protein>
    <submittedName>
        <fullName evidence="9">Bifunctional protein-serine/threonine kinase/phosphatase</fullName>
    </submittedName>
</protein>
<dbReference type="Gene3D" id="3.30.200.20">
    <property type="entry name" value="Phosphorylase Kinase, domain 1"/>
    <property type="match status" value="1"/>
</dbReference>
<gene>
    <name evidence="9" type="ORF">FSC09_07335</name>
</gene>
<dbReference type="Proteomes" id="UP000503440">
    <property type="component" value="Chromosome"/>
</dbReference>
<dbReference type="AlphaFoldDB" id="A0A6C0Y1Z8"/>
<dbReference type="Pfam" id="PF13672">
    <property type="entry name" value="PP2C_2"/>
    <property type="match status" value="1"/>
</dbReference>
<keyword evidence="6" id="KW-0472">Membrane</keyword>
<evidence type="ECO:0000256" key="6">
    <source>
        <dbReference type="SAM" id="Phobius"/>
    </source>
</evidence>
<dbReference type="Gene3D" id="3.60.40.10">
    <property type="entry name" value="PPM-type phosphatase domain"/>
    <property type="match status" value="1"/>
</dbReference>
<dbReference type="EMBL" id="CP044455">
    <property type="protein sequence ID" value="QIC70237.1"/>
    <property type="molecule type" value="Genomic_DNA"/>
</dbReference>
<dbReference type="SMART" id="SM00331">
    <property type="entry name" value="PP2C_SIG"/>
    <property type="match status" value="1"/>
</dbReference>
<evidence type="ECO:0000256" key="2">
    <source>
        <dbReference type="ARBA" id="ARBA00022679"/>
    </source>
</evidence>
<name>A0A6C0Y1Z8_9GAMM</name>
<evidence type="ECO:0000259" key="8">
    <source>
        <dbReference type="PROSITE" id="PS51746"/>
    </source>
</evidence>
<dbReference type="SMART" id="SM00220">
    <property type="entry name" value="S_TKc"/>
    <property type="match status" value="1"/>
</dbReference>
<dbReference type="InterPro" id="IPR008266">
    <property type="entry name" value="Tyr_kinase_AS"/>
</dbReference>
<dbReference type="PANTHER" id="PTHR24351">
    <property type="entry name" value="RIBOSOMAL PROTEIN S6 KINASE"/>
    <property type="match status" value="1"/>
</dbReference>
<keyword evidence="6" id="KW-0812">Transmembrane</keyword>
<dbReference type="CDD" id="cd00143">
    <property type="entry name" value="PP2Cc"/>
    <property type="match status" value="1"/>
</dbReference>
<evidence type="ECO:0000256" key="5">
    <source>
        <dbReference type="ARBA" id="ARBA00022840"/>
    </source>
</evidence>
<feature type="domain" description="Protein kinase" evidence="7">
    <location>
        <begin position="280"/>
        <end position="544"/>
    </location>
</feature>
<dbReference type="InterPro" id="IPR000719">
    <property type="entry name" value="Prot_kinase_dom"/>
</dbReference>
<keyword evidence="6" id="KW-1133">Transmembrane helix</keyword>
<evidence type="ECO:0000256" key="4">
    <source>
        <dbReference type="ARBA" id="ARBA00022777"/>
    </source>
</evidence>
<dbReference type="SMART" id="SM00332">
    <property type="entry name" value="PP2Cc"/>
    <property type="match status" value="1"/>
</dbReference>